<gene>
    <name evidence="3" type="ORF">ABT404_05715</name>
</gene>
<keyword evidence="4" id="KW-1185">Reference proteome</keyword>
<accession>A0ABV1WQ46</accession>
<dbReference type="EMBL" id="JBEPEK010000026">
    <property type="protein sequence ID" value="MER7178970.1"/>
    <property type="molecule type" value="Genomic_DNA"/>
</dbReference>
<protein>
    <submittedName>
        <fullName evidence="3">Alpha/beta hydrolase</fullName>
    </submittedName>
</protein>
<dbReference type="InterPro" id="IPR050228">
    <property type="entry name" value="Carboxylesterase_BioH"/>
</dbReference>
<dbReference type="SUPFAM" id="SSF53474">
    <property type="entry name" value="alpha/beta-Hydrolases"/>
    <property type="match status" value="1"/>
</dbReference>
<proteinExistence type="predicted"/>
<sequence>MTSASASAKYGSAFAEGVAQADGHPIRYFRAGSGDTLVVIHSAVGIRFTPMLDRLAEQYDVILFALPGWGDEPDGGRELTLTELADTVHQATQDLGLKSFHLLGSTLGGDVALNVALDHPERVASLVLDTPGTFHEGADPSPGNVTPEEALAKVRVHPEREPVFVPPHPDSQARMFALISRLQGENPDYSKQTAERLPELSVRTLVVFGEKDGLIPPRNGRTFARLIPDCSFVLLHDAAHDVQGDRAEDLGALVADFLAHGPDFQLPPDATLVTR</sequence>
<evidence type="ECO:0000313" key="3">
    <source>
        <dbReference type="EMBL" id="MER7178970.1"/>
    </source>
</evidence>
<dbReference type="PRINTS" id="PR00111">
    <property type="entry name" value="ABHYDROLASE"/>
</dbReference>
<dbReference type="RefSeq" id="WP_350777765.1">
    <property type="nucleotide sequence ID" value="NZ_JBEPEK010000026.1"/>
</dbReference>
<reference evidence="3 4" key="1">
    <citation type="submission" date="2024-06" db="EMBL/GenBank/DDBJ databases">
        <title>The Natural Products Discovery Center: Release of the First 8490 Sequenced Strains for Exploring Actinobacteria Biosynthetic Diversity.</title>
        <authorList>
            <person name="Kalkreuter E."/>
            <person name="Kautsar S.A."/>
            <person name="Yang D."/>
            <person name="Bader C.D."/>
            <person name="Teijaro C.N."/>
            <person name="Fluegel L."/>
            <person name="Davis C.M."/>
            <person name="Simpson J.R."/>
            <person name="Lauterbach L."/>
            <person name="Steele A.D."/>
            <person name="Gui C."/>
            <person name="Meng S."/>
            <person name="Li G."/>
            <person name="Viehrig K."/>
            <person name="Ye F."/>
            <person name="Su P."/>
            <person name="Kiefer A.F."/>
            <person name="Nichols A."/>
            <person name="Cepeda A.J."/>
            <person name="Yan W."/>
            <person name="Fan B."/>
            <person name="Jiang Y."/>
            <person name="Adhikari A."/>
            <person name="Zheng C.-J."/>
            <person name="Schuster L."/>
            <person name="Cowan T.M."/>
            <person name="Smanski M.J."/>
            <person name="Chevrette M.G."/>
            <person name="De Carvalho L.P.S."/>
            <person name="Shen B."/>
        </authorList>
    </citation>
    <scope>NUCLEOTIDE SEQUENCE [LARGE SCALE GENOMIC DNA]</scope>
    <source>
        <strain evidence="3 4">NPDC000234</strain>
    </source>
</reference>
<dbReference type="InterPro" id="IPR005645">
    <property type="entry name" value="FSH-like_dom"/>
</dbReference>
<organism evidence="3 4">
    <name type="scientific">Streptomyces hyaluromycini</name>
    <dbReference type="NCBI Taxonomy" id="1377993"/>
    <lineage>
        <taxon>Bacteria</taxon>
        <taxon>Bacillati</taxon>
        <taxon>Actinomycetota</taxon>
        <taxon>Actinomycetes</taxon>
        <taxon>Kitasatosporales</taxon>
        <taxon>Streptomycetaceae</taxon>
        <taxon>Streptomyces</taxon>
    </lineage>
</organism>
<evidence type="ECO:0000259" key="2">
    <source>
        <dbReference type="Pfam" id="PF03959"/>
    </source>
</evidence>
<feature type="domain" description="Serine hydrolase" evidence="2">
    <location>
        <begin position="171"/>
        <end position="242"/>
    </location>
</feature>
<dbReference type="InterPro" id="IPR029058">
    <property type="entry name" value="AB_hydrolase_fold"/>
</dbReference>
<dbReference type="Pfam" id="PF03959">
    <property type="entry name" value="FSH1"/>
    <property type="match status" value="1"/>
</dbReference>
<evidence type="ECO:0000259" key="1">
    <source>
        <dbReference type="Pfam" id="PF00561"/>
    </source>
</evidence>
<dbReference type="Pfam" id="PF00561">
    <property type="entry name" value="Abhydrolase_1"/>
    <property type="match status" value="1"/>
</dbReference>
<feature type="domain" description="AB hydrolase-1" evidence="1">
    <location>
        <begin position="36"/>
        <end position="154"/>
    </location>
</feature>
<dbReference type="InterPro" id="IPR000073">
    <property type="entry name" value="AB_hydrolase_1"/>
</dbReference>
<evidence type="ECO:0000313" key="4">
    <source>
        <dbReference type="Proteomes" id="UP001474181"/>
    </source>
</evidence>
<comment type="caution">
    <text evidence="3">The sequence shown here is derived from an EMBL/GenBank/DDBJ whole genome shotgun (WGS) entry which is preliminary data.</text>
</comment>
<dbReference type="PANTHER" id="PTHR43194">
    <property type="entry name" value="HYDROLASE ALPHA/BETA FOLD FAMILY"/>
    <property type="match status" value="1"/>
</dbReference>
<dbReference type="Gene3D" id="3.40.50.1820">
    <property type="entry name" value="alpha/beta hydrolase"/>
    <property type="match status" value="1"/>
</dbReference>
<dbReference type="PANTHER" id="PTHR43194:SF2">
    <property type="entry name" value="PEROXISOMAL MEMBRANE PROTEIN LPX1"/>
    <property type="match status" value="1"/>
</dbReference>
<dbReference type="GO" id="GO:0016787">
    <property type="term" value="F:hydrolase activity"/>
    <property type="evidence" value="ECO:0007669"/>
    <property type="project" value="UniProtKB-KW"/>
</dbReference>
<keyword evidence="3" id="KW-0378">Hydrolase</keyword>
<dbReference type="Proteomes" id="UP001474181">
    <property type="component" value="Unassembled WGS sequence"/>
</dbReference>
<name>A0ABV1WQ46_9ACTN</name>